<feature type="region of interest" description="Disordered" evidence="1">
    <location>
        <begin position="645"/>
        <end position="695"/>
    </location>
</feature>
<sequence>MEFQDGSRVDRPVASNLGEPCSNPGGSLPDFRMWESCQTVLLAGAFSRGSPISPALHAGTAPYSPHFASIISQDLNVKNRSNLSTTLNLYEPWRYPTLYEVSEELSVQGDDFTRRICHLYITFEEFLEQQKLAGRPDIHYDGSNHYNVQVTKRVEDSSGIVGKITRRCPRRVLGYSDSEDASNNLIPPANTLGETRMKETLNDKIQISSTVLECSGTCHHKCRYKRGHRKAYNSSRSLRTVKCVSDFNETGDTGYTEVMKELSTSDLNEMLPSRVNSDGEKDSTVCYAGTNSVDSGYKSSCPTPDLSEIIGHENKQTLVDRQAYARSRILMGTKVINRPSQYADRNLEQLLYLRQSILIAMQRYEQQKSKSCPSPSFRPRSLSASTSGYQYGKQRLKHQARPLISSYPSSRTQSPSYNPRILPTENTLDLINYDNFALPDSYTSTSDDRYWYSSSANLRMQQEPKISSGGGCDRTTEPWVGMQTPNTTRLSGHEVGQGYTLVDPDGSDVISERAGIRNESIFIERDVATAYELLNDTFVLVARIEMLLSLSTMLMMYQQPLFPIYTIYQKVSCFKGYYAVVRRQQCLPIGLARPGPPDLNPIEHLWDELDRWVRARQARPKFIAQLMEWLQEEWKVDELQNKRSSTLNTDEHTTTATNKNKFDIKYQKGGEDDHEESIDENKHEGSESTDDFDGDLLDALTRPSNTFAATSDVKTEDAENTGYLTYFPKTRMNILMEILTERLKDCGADCGAHWGRDYGADCVEAIGIYNGNNGCWYIIIMIDNSNIISFLKHLHFNAYNKYECITQQLISSNIAMKTDSFLVPALSDMTTAEPPGSTSVSSTELSVVNWCLLLKGFASSPLHNANTPGLLLGDLNYCKQDGHTPASLAANSITNMAAERERNQHP</sequence>
<dbReference type="EMBL" id="JARBHB010000004">
    <property type="protein sequence ID" value="KAJ8884922.1"/>
    <property type="molecule type" value="Genomic_DNA"/>
</dbReference>
<feature type="compositionally biased region" description="Basic and acidic residues" evidence="1">
    <location>
        <begin position="1"/>
        <end position="11"/>
    </location>
</feature>
<organism evidence="2 3">
    <name type="scientific">Dryococelus australis</name>
    <dbReference type="NCBI Taxonomy" id="614101"/>
    <lineage>
        <taxon>Eukaryota</taxon>
        <taxon>Metazoa</taxon>
        <taxon>Ecdysozoa</taxon>
        <taxon>Arthropoda</taxon>
        <taxon>Hexapoda</taxon>
        <taxon>Insecta</taxon>
        <taxon>Pterygota</taxon>
        <taxon>Neoptera</taxon>
        <taxon>Polyneoptera</taxon>
        <taxon>Phasmatodea</taxon>
        <taxon>Verophasmatodea</taxon>
        <taxon>Anareolatae</taxon>
        <taxon>Phasmatidae</taxon>
        <taxon>Eurycanthinae</taxon>
        <taxon>Dryococelus</taxon>
    </lineage>
</organism>
<protein>
    <submittedName>
        <fullName evidence="2">Uncharacterized protein</fullName>
    </submittedName>
</protein>
<evidence type="ECO:0000256" key="1">
    <source>
        <dbReference type="SAM" id="MobiDB-lite"/>
    </source>
</evidence>
<comment type="caution">
    <text evidence="2">The sequence shown here is derived from an EMBL/GenBank/DDBJ whole genome shotgun (WGS) entry which is preliminary data.</text>
</comment>
<dbReference type="Gene3D" id="3.30.420.10">
    <property type="entry name" value="Ribonuclease H-like superfamily/Ribonuclease H"/>
    <property type="match status" value="1"/>
</dbReference>
<evidence type="ECO:0000313" key="2">
    <source>
        <dbReference type="EMBL" id="KAJ8884922.1"/>
    </source>
</evidence>
<gene>
    <name evidence="2" type="ORF">PR048_011118</name>
</gene>
<accession>A0ABQ9HKQ9</accession>
<feature type="compositionally biased region" description="Polar residues" evidence="1">
    <location>
        <begin position="645"/>
        <end position="659"/>
    </location>
</feature>
<dbReference type="Proteomes" id="UP001159363">
    <property type="component" value="Chromosome X"/>
</dbReference>
<feature type="region of interest" description="Disordered" evidence="1">
    <location>
        <begin position="1"/>
        <end position="21"/>
    </location>
</feature>
<proteinExistence type="predicted"/>
<reference evidence="2 3" key="1">
    <citation type="submission" date="2023-02" db="EMBL/GenBank/DDBJ databases">
        <title>LHISI_Scaffold_Assembly.</title>
        <authorList>
            <person name="Stuart O.P."/>
            <person name="Cleave R."/>
            <person name="Magrath M.J.L."/>
            <person name="Mikheyev A.S."/>
        </authorList>
    </citation>
    <scope>NUCLEOTIDE SEQUENCE [LARGE SCALE GENOMIC DNA]</scope>
    <source>
        <strain evidence="2">Daus_M_001</strain>
        <tissue evidence="2">Leg muscle</tissue>
    </source>
</reference>
<feature type="compositionally biased region" description="Basic and acidic residues" evidence="1">
    <location>
        <begin position="660"/>
        <end position="671"/>
    </location>
</feature>
<evidence type="ECO:0000313" key="3">
    <source>
        <dbReference type="Proteomes" id="UP001159363"/>
    </source>
</evidence>
<dbReference type="InterPro" id="IPR036397">
    <property type="entry name" value="RNaseH_sf"/>
</dbReference>
<keyword evidence="3" id="KW-1185">Reference proteome</keyword>
<name>A0ABQ9HKQ9_9NEOP</name>